<proteinExistence type="predicted"/>
<dbReference type="AlphaFoldDB" id="A0A7S8HFC7"/>
<organism evidence="1 2">
    <name type="scientific">Mangrovibacillus cuniculi</name>
    <dbReference type="NCBI Taxonomy" id="2593652"/>
    <lineage>
        <taxon>Bacteria</taxon>
        <taxon>Bacillati</taxon>
        <taxon>Bacillota</taxon>
        <taxon>Bacilli</taxon>
        <taxon>Bacillales</taxon>
        <taxon>Bacillaceae</taxon>
        <taxon>Mangrovibacillus</taxon>
    </lineage>
</organism>
<gene>
    <name evidence="1" type="ORF">G8O30_05100</name>
</gene>
<name>A0A7S8HFC7_9BACI</name>
<sequence>MIGYVECEWRMELSQSLKDKRAILQRVMSRVKQTQNVSIAEVDHQDKWQLTTIALVTVASSRQACEKNLHYCLALMDSFPEWERGYTSYEWL</sequence>
<dbReference type="InterPro" id="IPR007546">
    <property type="entry name" value="DUF503"/>
</dbReference>
<keyword evidence="2" id="KW-1185">Reference proteome</keyword>
<dbReference type="Proteomes" id="UP000593626">
    <property type="component" value="Chromosome"/>
</dbReference>
<dbReference type="EMBL" id="CP049742">
    <property type="protein sequence ID" value="QPC46386.1"/>
    <property type="molecule type" value="Genomic_DNA"/>
</dbReference>
<dbReference type="RefSeq" id="WP_239673910.1">
    <property type="nucleotide sequence ID" value="NZ_CP049742.1"/>
</dbReference>
<evidence type="ECO:0000313" key="2">
    <source>
        <dbReference type="Proteomes" id="UP000593626"/>
    </source>
</evidence>
<dbReference type="PANTHER" id="PTHR36441:SF1">
    <property type="entry name" value="DUF503 DOMAIN-CONTAINING PROTEIN"/>
    <property type="match status" value="1"/>
</dbReference>
<protein>
    <submittedName>
        <fullName evidence="1">DUF503 family protein</fullName>
    </submittedName>
</protein>
<dbReference type="KEGG" id="mcui:G8O30_05100"/>
<reference evidence="1 2" key="1">
    <citation type="submission" date="2019-07" db="EMBL/GenBank/DDBJ databases">
        <title>Genome sequence of 2 isolates from Red Sea Mangroves.</title>
        <authorList>
            <person name="Sefrji F."/>
            <person name="Michoud G."/>
            <person name="Merlino G."/>
            <person name="Daffonchio D."/>
        </authorList>
    </citation>
    <scope>NUCLEOTIDE SEQUENCE [LARGE SCALE GENOMIC DNA]</scope>
    <source>
        <strain evidence="1 2">R1DC41</strain>
    </source>
</reference>
<dbReference type="InterPro" id="IPR036746">
    <property type="entry name" value="TT1725-like_sf"/>
</dbReference>
<dbReference type="SUPFAM" id="SSF103007">
    <property type="entry name" value="Hypothetical protein TT1725"/>
    <property type="match status" value="1"/>
</dbReference>
<dbReference type="Pfam" id="PF04456">
    <property type="entry name" value="DUF503"/>
    <property type="match status" value="1"/>
</dbReference>
<accession>A0A7S8HFC7</accession>
<dbReference type="Gene3D" id="3.30.70.1120">
    <property type="entry name" value="TT1725-like"/>
    <property type="match status" value="1"/>
</dbReference>
<evidence type="ECO:0000313" key="1">
    <source>
        <dbReference type="EMBL" id="QPC46386.1"/>
    </source>
</evidence>
<dbReference type="PANTHER" id="PTHR36441">
    <property type="entry name" value="HYPOTHETICAL CYTOSOLIC PROTEIN"/>
    <property type="match status" value="1"/>
</dbReference>